<dbReference type="Proteomes" id="UP001634007">
    <property type="component" value="Unassembled WGS sequence"/>
</dbReference>
<dbReference type="Pfam" id="PF01535">
    <property type="entry name" value="PPR"/>
    <property type="match status" value="6"/>
</dbReference>
<evidence type="ECO:0000256" key="2">
    <source>
        <dbReference type="PROSITE-ProRule" id="PRU00708"/>
    </source>
</evidence>
<dbReference type="Pfam" id="PF13041">
    <property type="entry name" value="PPR_2"/>
    <property type="match status" value="2"/>
</dbReference>
<dbReference type="Pfam" id="PF20431">
    <property type="entry name" value="E_motif"/>
    <property type="match status" value="1"/>
</dbReference>
<proteinExistence type="predicted"/>
<name>A0ABD3J479_EUCGL</name>
<dbReference type="Gene3D" id="1.25.40.10">
    <property type="entry name" value="Tetratricopeptide repeat domain"/>
    <property type="match status" value="4"/>
</dbReference>
<dbReference type="AlphaFoldDB" id="A0ABD3J479"/>
<comment type="caution">
    <text evidence="3">The sequence shown here is derived from an EMBL/GenBank/DDBJ whole genome shotgun (WGS) entry which is preliminary data.</text>
</comment>
<dbReference type="PANTHER" id="PTHR47926:SF344">
    <property type="entry name" value="OS07G0636900 PROTEIN"/>
    <property type="match status" value="1"/>
</dbReference>
<dbReference type="InterPro" id="IPR002885">
    <property type="entry name" value="PPR_rpt"/>
</dbReference>
<dbReference type="InterPro" id="IPR046848">
    <property type="entry name" value="E_motif"/>
</dbReference>
<dbReference type="EMBL" id="JBJKBG010000010">
    <property type="protein sequence ID" value="KAL3721179.1"/>
    <property type="molecule type" value="Genomic_DNA"/>
</dbReference>
<protein>
    <recommendedName>
        <fullName evidence="5">Chlororespiratory reduction 4</fullName>
    </recommendedName>
</protein>
<evidence type="ECO:0008006" key="5">
    <source>
        <dbReference type="Google" id="ProtNLM"/>
    </source>
</evidence>
<dbReference type="PROSITE" id="PS51375">
    <property type="entry name" value="PPR"/>
    <property type="match status" value="4"/>
</dbReference>
<evidence type="ECO:0000313" key="4">
    <source>
        <dbReference type="Proteomes" id="UP001634007"/>
    </source>
</evidence>
<gene>
    <name evidence="3" type="ORF">ACJRO7_005922</name>
</gene>
<dbReference type="NCBIfam" id="TIGR00756">
    <property type="entry name" value="PPR"/>
    <property type="match status" value="6"/>
</dbReference>
<reference evidence="3 4" key="1">
    <citation type="submission" date="2024-11" db="EMBL/GenBank/DDBJ databases">
        <title>Chromosome-level genome assembly of Eucalyptus globulus Labill. provides insights into its genome evolution.</title>
        <authorList>
            <person name="Li X."/>
        </authorList>
    </citation>
    <scope>NUCLEOTIDE SEQUENCE [LARGE SCALE GENOMIC DNA]</scope>
    <source>
        <strain evidence="3">CL2024</strain>
        <tissue evidence="3">Fresh tender leaves</tissue>
    </source>
</reference>
<feature type="repeat" description="PPR" evidence="2">
    <location>
        <begin position="182"/>
        <end position="216"/>
    </location>
</feature>
<dbReference type="FunFam" id="1.25.40.10:FF:001746">
    <property type="entry name" value="Pentatricopeptide repeat-containing protein mitochondrial"/>
    <property type="match status" value="1"/>
</dbReference>
<keyword evidence="4" id="KW-1185">Reference proteome</keyword>
<dbReference type="InterPro" id="IPR011990">
    <property type="entry name" value="TPR-like_helical_dom_sf"/>
</dbReference>
<dbReference type="PANTHER" id="PTHR47926">
    <property type="entry name" value="PENTATRICOPEPTIDE REPEAT-CONTAINING PROTEIN"/>
    <property type="match status" value="1"/>
</dbReference>
<feature type="repeat" description="PPR" evidence="2">
    <location>
        <begin position="345"/>
        <end position="375"/>
    </location>
</feature>
<feature type="repeat" description="PPR" evidence="2">
    <location>
        <begin position="151"/>
        <end position="181"/>
    </location>
</feature>
<evidence type="ECO:0000256" key="1">
    <source>
        <dbReference type="ARBA" id="ARBA00022737"/>
    </source>
</evidence>
<dbReference type="InterPro" id="IPR046960">
    <property type="entry name" value="PPR_At4g14850-like_plant"/>
</dbReference>
<accession>A0ABD3J479</accession>
<keyword evidence="1" id="KW-0677">Repeat</keyword>
<organism evidence="3 4">
    <name type="scientific">Eucalyptus globulus</name>
    <name type="common">Tasmanian blue gum</name>
    <dbReference type="NCBI Taxonomy" id="34317"/>
    <lineage>
        <taxon>Eukaryota</taxon>
        <taxon>Viridiplantae</taxon>
        <taxon>Streptophyta</taxon>
        <taxon>Embryophyta</taxon>
        <taxon>Tracheophyta</taxon>
        <taxon>Spermatophyta</taxon>
        <taxon>Magnoliopsida</taxon>
        <taxon>eudicotyledons</taxon>
        <taxon>Gunneridae</taxon>
        <taxon>Pentapetalae</taxon>
        <taxon>rosids</taxon>
        <taxon>malvids</taxon>
        <taxon>Myrtales</taxon>
        <taxon>Myrtaceae</taxon>
        <taxon>Myrtoideae</taxon>
        <taxon>Eucalypteae</taxon>
        <taxon>Eucalyptus</taxon>
    </lineage>
</organism>
<evidence type="ECO:0000313" key="3">
    <source>
        <dbReference type="EMBL" id="KAL3721179.1"/>
    </source>
</evidence>
<feature type="repeat" description="PPR" evidence="2">
    <location>
        <begin position="244"/>
        <end position="278"/>
    </location>
</feature>
<sequence length="528" mass="59201">MVRSRLTQMVSKLRSLKEAEQAQASILKAALWDHSGIAPKLISFACLSPAGSLSHAQAIFQETSMDNPFVCNTMMRAYSKSAFPIKAVLIYNHMHGARVECDHFTYNFVLKACGKILWCTKDDARAVERIGVASKGAEIHCRVWKVGFDQDQYVQNSLLHVYSQCGSVSHARRLFDEMTQRTVASWNIIISAYDRSGDFASADRLLESMPARNVVSWNTLMGRYVRMGDLAAAKKVFLEMPERDAVSWNSMIAGYIQVKDYNGALSLFHEMSNANIEATEITLISVLGACAETGALNVGGMIHESLEAKGYKIEGYLGIALIDMYSKCGNLSRAWEVFSRVNMKPVSCWNAMIVGLAVHGYSDEALELFAEMERRIAGVRPNRVTFIGVLIACSHKGLVDKGREFFGRMRKEYKIEPDMKHYGCMVDLLSRWGLLSEAYEMIKSMPFQANSVLWRTLLGACRVHGNVELAELSFQELTDLEPTQDGDYVLLSNIYSEARRWGDVELLRGEMIDFSVTKRPGSSNIEMK</sequence>
<dbReference type="FunFam" id="1.25.40.10:FF:000184">
    <property type="entry name" value="Pentatricopeptide repeat-containing protein, chloroplastic"/>
    <property type="match status" value="1"/>
</dbReference>